<dbReference type="AlphaFoldDB" id="A0A2J6RVC6"/>
<dbReference type="PANTHER" id="PTHR35910">
    <property type="entry name" value="2EXR DOMAIN-CONTAINING PROTEIN"/>
    <property type="match status" value="1"/>
</dbReference>
<accession>A0A2J6RVC6</accession>
<keyword evidence="3" id="KW-1185">Reference proteome</keyword>
<evidence type="ECO:0000313" key="2">
    <source>
        <dbReference type="EMBL" id="PMD42480.1"/>
    </source>
</evidence>
<dbReference type="Pfam" id="PF20150">
    <property type="entry name" value="2EXR"/>
    <property type="match status" value="1"/>
</dbReference>
<organism evidence="2 3">
    <name type="scientific">Hyaloscypha variabilis (strain UAMH 11265 / GT02V1 / F)</name>
    <name type="common">Meliniomyces variabilis</name>
    <dbReference type="NCBI Taxonomy" id="1149755"/>
    <lineage>
        <taxon>Eukaryota</taxon>
        <taxon>Fungi</taxon>
        <taxon>Dikarya</taxon>
        <taxon>Ascomycota</taxon>
        <taxon>Pezizomycotina</taxon>
        <taxon>Leotiomycetes</taxon>
        <taxon>Helotiales</taxon>
        <taxon>Hyaloscyphaceae</taxon>
        <taxon>Hyaloscypha</taxon>
        <taxon>Hyaloscypha variabilis</taxon>
    </lineage>
</organism>
<reference evidence="2 3" key="1">
    <citation type="submission" date="2016-04" db="EMBL/GenBank/DDBJ databases">
        <title>A degradative enzymes factory behind the ericoid mycorrhizal symbiosis.</title>
        <authorList>
            <consortium name="DOE Joint Genome Institute"/>
            <person name="Martino E."/>
            <person name="Morin E."/>
            <person name="Grelet G."/>
            <person name="Kuo A."/>
            <person name="Kohler A."/>
            <person name="Daghino S."/>
            <person name="Barry K."/>
            <person name="Choi C."/>
            <person name="Cichocki N."/>
            <person name="Clum A."/>
            <person name="Copeland A."/>
            <person name="Hainaut M."/>
            <person name="Haridas S."/>
            <person name="Labutti K."/>
            <person name="Lindquist E."/>
            <person name="Lipzen A."/>
            <person name="Khouja H.-R."/>
            <person name="Murat C."/>
            <person name="Ohm R."/>
            <person name="Olson A."/>
            <person name="Spatafora J."/>
            <person name="Veneault-Fourrey C."/>
            <person name="Henrissat B."/>
            <person name="Grigoriev I."/>
            <person name="Martin F."/>
            <person name="Perotto S."/>
        </authorList>
    </citation>
    <scope>NUCLEOTIDE SEQUENCE [LARGE SCALE GENOMIC DNA]</scope>
    <source>
        <strain evidence="2 3">F</strain>
    </source>
</reference>
<dbReference type="Proteomes" id="UP000235786">
    <property type="component" value="Unassembled WGS sequence"/>
</dbReference>
<dbReference type="InterPro" id="IPR045518">
    <property type="entry name" value="2EXR"/>
</dbReference>
<sequence length="261" mass="29303">MATTASPTAFTSFTLFSQLPTELRLKVYKHILALHSTPRILKISYSPSLDGYISNIPPPVLLSTSPESRAYTLQTYTHLSLGPPCSRPTVLSPSSQQYCYQTPVPTPGILRLPIPICYATDTLYISSLFPVLNTHLYDFLWNLSTSFSRHHIQSLSIDLRVWSTLCENGLLGLLAKMRSLREVCLVVEFGRSFEGELGFLEAPEWRMDLRWIAERAEEALGEMRERARRGKGNTGRYVEGEGYEKGVVVRCVILTKGGEQA</sequence>
<dbReference type="EMBL" id="KZ613943">
    <property type="protein sequence ID" value="PMD42480.1"/>
    <property type="molecule type" value="Genomic_DNA"/>
</dbReference>
<protein>
    <recommendedName>
        <fullName evidence="1">2EXR domain-containing protein</fullName>
    </recommendedName>
</protein>
<name>A0A2J6RVC6_HYAVF</name>
<dbReference type="PANTHER" id="PTHR35910:SF6">
    <property type="entry name" value="2EXR DOMAIN-CONTAINING PROTEIN"/>
    <property type="match status" value="1"/>
</dbReference>
<dbReference type="OrthoDB" id="3540486at2759"/>
<evidence type="ECO:0000313" key="3">
    <source>
        <dbReference type="Proteomes" id="UP000235786"/>
    </source>
</evidence>
<gene>
    <name evidence="2" type="ORF">L207DRAFT_510695</name>
</gene>
<proteinExistence type="predicted"/>
<feature type="domain" description="2EXR" evidence="1">
    <location>
        <begin position="13"/>
        <end position="82"/>
    </location>
</feature>
<evidence type="ECO:0000259" key="1">
    <source>
        <dbReference type="Pfam" id="PF20150"/>
    </source>
</evidence>